<name>A0A0N4XY72_NIPBR</name>
<proteinExistence type="predicted"/>
<reference evidence="2 3" key="2">
    <citation type="submission" date="2018-11" db="EMBL/GenBank/DDBJ databases">
        <authorList>
            <consortium name="Pathogen Informatics"/>
        </authorList>
    </citation>
    <scope>NUCLEOTIDE SEQUENCE [LARGE SCALE GENOMIC DNA]</scope>
</reference>
<sequence length="92" mass="9758">MGGGGQDAYEFAGALGGDAPGGAPPPPPAGAQPPRHRTGSTPSLTVFVVYAPTSHYNDEEVEAFHMELEKLYEEDYTFYKVIVGDFNAKIGP</sequence>
<feature type="compositionally biased region" description="Pro residues" evidence="1">
    <location>
        <begin position="22"/>
        <end position="31"/>
    </location>
</feature>
<evidence type="ECO:0000313" key="4">
    <source>
        <dbReference type="WBParaSite" id="NBR_0000800801-mRNA-1"/>
    </source>
</evidence>
<evidence type="ECO:0000256" key="1">
    <source>
        <dbReference type="SAM" id="MobiDB-lite"/>
    </source>
</evidence>
<dbReference type="STRING" id="27835.A0A0N4XY72"/>
<dbReference type="EMBL" id="UYSL01019952">
    <property type="protein sequence ID" value="VDL71598.1"/>
    <property type="molecule type" value="Genomic_DNA"/>
</dbReference>
<accession>A0A0N4XY72</accession>
<dbReference type="AlphaFoldDB" id="A0A0N4XY72"/>
<reference evidence="4" key="1">
    <citation type="submission" date="2017-02" db="UniProtKB">
        <authorList>
            <consortium name="WormBaseParasite"/>
        </authorList>
    </citation>
    <scope>IDENTIFICATION</scope>
</reference>
<dbReference type="Proteomes" id="UP000271162">
    <property type="component" value="Unassembled WGS sequence"/>
</dbReference>
<evidence type="ECO:0000313" key="2">
    <source>
        <dbReference type="EMBL" id="VDL71598.1"/>
    </source>
</evidence>
<dbReference type="WBParaSite" id="NBR_0000800801-mRNA-1">
    <property type="protein sequence ID" value="NBR_0000800801-mRNA-1"/>
    <property type="gene ID" value="NBR_0000800801"/>
</dbReference>
<organism evidence="4">
    <name type="scientific">Nippostrongylus brasiliensis</name>
    <name type="common">Rat hookworm</name>
    <dbReference type="NCBI Taxonomy" id="27835"/>
    <lineage>
        <taxon>Eukaryota</taxon>
        <taxon>Metazoa</taxon>
        <taxon>Ecdysozoa</taxon>
        <taxon>Nematoda</taxon>
        <taxon>Chromadorea</taxon>
        <taxon>Rhabditida</taxon>
        <taxon>Rhabditina</taxon>
        <taxon>Rhabditomorpha</taxon>
        <taxon>Strongyloidea</taxon>
        <taxon>Heligmosomidae</taxon>
        <taxon>Nippostrongylus</taxon>
    </lineage>
</organism>
<evidence type="ECO:0000313" key="3">
    <source>
        <dbReference type="Proteomes" id="UP000271162"/>
    </source>
</evidence>
<protein>
    <submittedName>
        <fullName evidence="4">Craniofacial development protein 2-like</fullName>
    </submittedName>
</protein>
<feature type="region of interest" description="Disordered" evidence="1">
    <location>
        <begin position="1"/>
        <end position="41"/>
    </location>
</feature>
<gene>
    <name evidence="2" type="ORF">NBR_LOCUS8009</name>
</gene>
<keyword evidence="3" id="KW-1185">Reference proteome</keyword>